<proteinExistence type="predicted"/>
<evidence type="ECO:0008006" key="4">
    <source>
        <dbReference type="Google" id="ProtNLM"/>
    </source>
</evidence>
<keyword evidence="1" id="KW-0812">Transmembrane</keyword>
<dbReference type="Proteomes" id="UP000231214">
    <property type="component" value="Unassembled WGS sequence"/>
</dbReference>
<dbReference type="AlphaFoldDB" id="A0A2M6XAS4"/>
<gene>
    <name evidence="2" type="ORF">COT66_01840</name>
</gene>
<name>A0A2M6XAS4_9BACT</name>
<evidence type="ECO:0000256" key="1">
    <source>
        <dbReference type="SAM" id="Phobius"/>
    </source>
</evidence>
<evidence type="ECO:0000313" key="2">
    <source>
        <dbReference type="EMBL" id="PIU02172.1"/>
    </source>
</evidence>
<keyword evidence="1" id="KW-1133">Transmembrane helix</keyword>
<feature type="transmembrane region" description="Helical" evidence="1">
    <location>
        <begin position="347"/>
        <end position="371"/>
    </location>
</feature>
<reference evidence="3" key="1">
    <citation type="submission" date="2017-09" db="EMBL/GenBank/DDBJ databases">
        <title>Depth-based differentiation of microbial function through sediment-hosted aquifers and enrichment of novel symbionts in the deep terrestrial subsurface.</title>
        <authorList>
            <person name="Probst A.J."/>
            <person name="Ladd B."/>
            <person name="Jarett J.K."/>
            <person name="Geller-Mcgrath D.E."/>
            <person name="Sieber C.M.K."/>
            <person name="Emerson J.B."/>
            <person name="Anantharaman K."/>
            <person name="Thomas B.C."/>
            <person name="Malmstrom R."/>
            <person name="Stieglmeier M."/>
            <person name="Klingl A."/>
            <person name="Woyke T."/>
            <person name="Ryan C.M."/>
            <person name="Banfield J.F."/>
        </authorList>
    </citation>
    <scope>NUCLEOTIDE SEQUENCE [LARGE SCALE GENOMIC DNA]</scope>
</reference>
<comment type="caution">
    <text evidence="2">The sequence shown here is derived from an EMBL/GenBank/DDBJ whole genome shotgun (WGS) entry which is preliminary data.</text>
</comment>
<organism evidence="2 3">
    <name type="scientific">Candidatus Shapirobacteria bacterium CG09_land_8_20_14_0_10_49_15</name>
    <dbReference type="NCBI Taxonomy" id="1974482"/>
    <lineage>
        <taxon>Bacteria</taxon>
        <taxon>Candidatus Shapironibacteriota</taxon>
    </lineage>
</organism>
<evidence type="ECO:0000313" key="3">
    <source>
        <dbReference type="Proteomes" id="UP000231214"/>
    </source>
</evidence>
<keyword evidence="1" id="KW-0472">Membrane</keyword>
<dbReference type="EMBL" id="PEZK01000026">
    <property type="protein sequence ID" value="PIU02172.1"/>
    <property type="molecule type" value="Genomic_DNA"/>
</dbReference>
<protein>
    <recommendedName>
        <fullName evidence="4">Baseplate protein J-like domain-containing protein</fullName>
    </recommendedName>
</protein>
<sequence length="725" mass="79197">MPVGGGFMLLLPMEVKTILEKIRRSKTAEKKECFWALQIGFGLVKSAIWAVQQGLVTVLAKGETKFFQTDEELLAAIDESFAAAVDKLGAQQVFAEPNRVVLGLPRDWVKEGKIVAAKTKLLKLISKQLFLDLAGFVVFEEAVVFRLKSHEGVPPSAILVYLEKQKIRVDLVNLGKSLGSETVVRSDDLPSDLIEALSRIRYEGIFPARILLYGMPGELDAAKQALEAFNWQGVAGDQASGIPNFVHLPKTEALETDFDIQAIALAGGREIAQATGIKEVSADLLLPPEAPLVQATLVAADQAEKMGFVKDQDIIQQTLVEPKEPIAVRPKFCLPRLKLPRFALPKASWLLIAVVIFLVLGGGLTTAFWYLPKAQVTIFLTPQVLEKEFMVRLDPSLSKADKKNLALPAEEIKLVEEGQKTAPTTGTKLIGEPAKGKVTIYNGTTQAKTFLAGAEITSTSGLVFTLDEAVTVASQSGTAADPTPGQSEVNVTAAKIGTEANLAADTEFGLANFSRSDYVAKNKQALGGGTSREVQIVAKSDQEGLAADLEIEFGKDVLAKLADKLDSSQKIVEETLTSKLASQQFDHDVGEEAETVSLTAKMTFTVLAFSEADFKDLIMDEIRDAIPDGFEYKPEEDAMSFELDKVTKKGEALFTVNFKTRLLPIFAREQIQKNLAGKKLPFGEAYLHNLAHIDSFEVVYQPQALAFLKMFPRWERNISIELKVK</sequence>
<accession>A0A2M6XAS4</accession>